<name>A0A9W6HTZ1_9MICO</name>
<dbReference type="EMBL" id="BSET01000001">
    <property type="protein sequence ID" value="GLK01920.1"/>
    <property type="molecule type" value="Genomic_DNA"/>
</dbReference>
<evidence type="ECO:0000256" key="1">
    <source>
        <dbReference type="SAM" id="Phobius"/>
    </source>
</evidence>
<keyword evidence="1" id="KW-1133">Transmembrane helix</keyword>
<evidence type="ECO:0000313" key="2">
    <source>
        <dbReference type="EMBL" id="GLK01920.1"/>
    </source>
</evidence>
<organism evidence="2 3">
    <name type="scientific">Microbacterium keratanolyticum</name>
    <dbReference type="NCBI Taxonomy" id="67574"/>
    <lineage>
        <taxon>Bacteria</taxon>
        <taxon>Bacillati</taxon>
        <taxon>Actinomycetota</taxon>
        <taxon>Actinomycetes</taxon>
        <taxon>Micrococcales</taxon>
        <taxon>Microbacteriaceae</taxon>
        <taxon>Microbacterium</taxon>
    </lineage>
</organism>
<keyword evidence="3" id="KW-1185">Reference proteome</keyword>
<proteinExistence type="predicted"/>
<dbReference type="AlphaFoldDB" id="A0A9W6HTZ1"/>
<reference evidence="2" key="1">
    <citation type="journal article" date="2014" name="Int. J. Syst. Evol. Microbiol.">
        <title>Complete genome sequence of Corynebacterium casei LMG S-19264T (=DSM 44701T), isolated from a smear-ripened cheese.</title>
        <authorList>
            <consortium name="US DOE Joint Genome Institute (JGI-PGF)"/>
            <person name="Walter F."/>
            <person name="Albersmeier A."/>
            <person name="Kalinowski J."/>
            <person name="Ruckert C."/>
        </authorList>
    </citation>
    <scope>NUCLEOTIDE SEQUENCE</scope>
    <source>
        <strain evidence="2">VKM Ac-1958</strain>
    </source>
</reference>
<dbReference type="Proteomes" id="UP001142325">
    <property type="component" value="Unassembled WGS sequence"/>
</dbReference>
<accession>A0A9W6HTZ1</accession>
<comment type="caution">
    <text evidence="2">The sequence shown here is derived from an EMBL/GenBank/DDBJ whole genome shotgun (WGS) entry which is preliminary data.</text>
</comment>
<gene>
    <name evidence="2" type="ORF">GCM10017596_16350</name>
</gene>
<dbReference type="RefSeq" id="WP_204939518.1">
    <property type="nucleotide sequence ID" value="NZ_BAAAUM010000001.1"/>
</dbReference>
<protein>
    <submittedName>
        <fullName evidence="2">Uncharacterized protein</fullName>
    </submittedName>
</protein>
<sequence>MPAEHVAFHVVYVSIESAADDATATAERILRDERVLAGVRAADGGDALALIPVTEDGTVIALDAEGRLRFDLSDRRLREAFAAEGIILRLGVDERAGDPGDGGPLSPDPSDSVDDFAGAEEIPAHLLAEPEPVRVAEFSRRSAWAARITAHLIGAPVHYRESGTWSLYRYATDRAHMALSGSRADGAIIELNIPQRGPMQYDEAWVEVTSPASPTGMFWPNSQRLTRPVLDVSTIAVPESAELYRRMLVEADGTQDELAGLSGGVGVDQVAALRACTPEAIGGVPGEVERLRAFLTAFGVPSELIDAALAEEPGGEVFTGRGWGQVIGDLLLSGWSETVPLTRRQRPLVRAARWVRQRPLLGAAISTSELAGGVALTRSRSKVARGFGVVLVIDALIDLVIWAVRMRRR</sequence>
<reference evidence="2" key="2">
    <citation type="submission" date="2023-01" db="EMBL/GenBank/DDBJ databases">
        <authorList>
            <person name="Sun Q."/>
            <person name="Evtushenko L."/>
        </authorList>
    </citation>
    <scope>NUCLEOTIDE SEQUENCE</scope>
    <source>
        <strain evidence="2">VKM Ac-1958</strain>
    </source>
</reference>
<evidence type="ECO:0000313" key="3">
    <source>
        <dbReference type="Proteomes" id="UP001142325"/>
    </source>
</evidence>
<keyword evidence="1" id="KW-0472">Membrane</keyword>
<keyword evidence="1" id="KW-0812">Transmembrane</keyword>
<feature type="transmembrane region" description="Helical" evidence="1">
    <location>
        <begin position="386"/>
        <end position="404"/>
    </location>
</feature>